<accession>A0A848DEW4</accession>
<proteinExistence type="predicted"/>
<sequence length="144" mass="15908">MKIADILDAKGRTVHTALPWITVAEAVARLNRHRIGALLACDADRKICGILSERDIMRGLGRYGSELLDMKIDDVMTHHPATVSPEETVAQAMAQMTRGRYRHLPVVDQGAVVGIVSIGDLVKHRVKEMELETGVLRDAVIARY</sequence>
<dbReference type="Proteomes" id="UP000586918">
    <property type="component" value="Unassembled WGS sequence"/>
</dbReference>
<dbReference type="RefSeq" id="WP_169410855.1">
    <property type="nucleotide sequence ID" value="NZ_JAAXKZ010000013.1"/>
</dbReference>
<dbReference type="SMART" id="SM00116">
    <property type="entry name" value="CBS"/>
    <property type="match status" value="2"/>
</dbReference>
<dbReference type="InterPro" id="IPR044725">
    <property type="entry name" value="CBSX3_CBS_dom"/>
</dbReference>
<dbReference type="EMBL" id="JAAXKZ010000013">
    <property type="protein sequence ID" value="NMH91115.1"/>
    <property type="molecule type" value="Genomic_DNA"/>
</dbReference>
<comment type="caution">
    <text evidence="4">The sequence shown here is derived from an EMBL/GenBank/DDBJ whole genome shotgun (WGS) entry which is preliminary data.</text>
</comment>
<keyword evidence="1 2" id="KW-0129">CBS domain</keyword>
<dbReference type="PANTHER" id="PTHR43080">
    <property type="entry name" value="CBS DOMAIN-CONTAINING PROTEIN CBSX3, MITOCHONDRIAL"/>
    <property type="match status" value="1"/>
</dbReference>
<name>A0A848DEW4_9PSEU</name>
<reference evidence="4 5" key="1">
    <citation type="submission" date="2020-04" db="EMBL/GenBank/DDBJ databases">
        <authorList>
            <person name="Klaysubun C."/>
            <person name="Duangmal K."/>
            <person name="Lipun K."/>
        </authorList>
    </citation>
    <scope>NUCLEOTIDE SEQUENCE [LARGE SCALE GENOMIC DNA]</scope>
    <source>
        <strain evidence="4 5">DSM 45300</strain>
    </source>
</reference>
<dbReference type="InterPro" id="IPR046342">
    <property type="entry name" value="CBS_dom_sf"/>
</dbReference>
<gene>
    <name evidence="4" type="ORF">HF519_05810</name>
</gene>
<dbReference type="SUPFAM" id="SSF54631">
    <property type="entry name" value="CBS-domain pair"/>
    <property type="match status" value="1"/>
</dbReference>
<dbReference type="Pfam" id="PF00571">
    <property type="entry name" value="CBS"/>
    <property type="match status" value="2"/>
</dbReference>
<dbReference type="Gene3D" id="3.10.580.10">
    <property type="entry name" value="CBS-domain"/>
    <property type="match status" value="1"/>
</dbReference>
<dbReference type="InterPro" id="IPR000644">
    <property type="entry name" value="CBS_dom"/>
</dbReference>
<dbReference type="PANTHER" id="PTHR43080:SF2">
    <property type="entry name" value="CBS DOMAIN-CONTAINING PROTEIN"/>
    <property type="match status" value="1"/>
</dbReference>
<evidence type="ECO:0000259" key="3">
    <source>
        <dbReference type="PROSITE" id="PS51371"/>
    </source>
</evidence>
<keyword evidence="5" id="KW-1185">Reference proteome</keyword>
<organism evidence="4 5">
    <name type="scientific">Pseudonocardia bannensis</name>
    <dbReference type="NCBI Taxonomy" id="630973"/>
    <lineage>
        <taxon>Bacteria</taxon>
        <taxon>Bacillati</taxon>
        <taxon>Actinomycetota</taxon>
        <taxon>Actinomycetes</taxon>
        <taxon>Pseudonocardiales</taxon>
        <taxon>Pseudonocardiaceae</taxon>
        <taxon>Pseudonocardia</taxon>
    </lineage>
</organism>
<protein>
    <submittedName>
        <fullName evidence="4">CBS domain-containing protein</fullName>
    </submittedName>
</protein>
<feature type="domain" description="CBS" evidence="3">
    <location>
        <begin position="76"/>
        <end position="131"/>
    </location>
</feature>
<dbReference type="AlphaFoldDB" id="A0A848DEW4"/>
<evidence type="ECO:0000313" key="5">
    <source>
        <dbReference type="Proteomes" id="UP000586918"/>
    </source>
</evidence>
<dbReference type="PROSITE" id="PS51371">
    <property type="entry name" value="CBS"/>
    <property type="match status" value="2"/>
</dbReference>
<evidence type="ECO:0000256" key="2">
    <source>
        <dbReference type="PROSITE-ProRule" id="PRU00703"/>
    </source>
</evidence>
<feature type="domain" description="CBS" evidence="3">
    <location>
        <begin position="10"/>
        <end position="67"/>
    </location>
</feature>
<evidence type="ECO:0000256" key="1">
    <source>
        <dbReference type="ARBA" id="ARBA00023122"/>
    </source>
</evidence>
<dbReference type="InterPro" id="IPR051257">
    <property type="entry name" value="Diverse_CBS-Domain"/>
</dbReference>
<dbReference type="CDD" id="cd04623">
    <property type="entry name" value="CBS_pair_bac_euk"/>
    <property type="match status" value="1"/>
</dbReference>
<evidence type="ECO:0000313" key="4">
    <source>
        <dbReference type="EMBL" id="NMH91115.1"/>
    </source>
</evidence>